<dbReference type="Proteomes" id="UP001075354">
    <property type="component" value="Chromosome 7"/>
</dbReference>
<feature type="compositionally biased region" description="Low complexity" evidence="1">
    <location>
        <begin position="8"/>
        <end position="31"/>
    </location>
</feature>
<evidence type="ECO:0000313" key="3">
    <source>
        <dbReference type="Proteomes" id="UP001075354"/>
    </source>
</evidence>
<evidence type="ECO:0000313" key="2">
    <source>
        <dbReference type="EMBL" id="KAJ1525767.1"/>
    </source>
</evidence>
<proteinExistence type="predicted"/>
<gene>
    <name evidence="2" type="ORF">ONE63_008972</name>
</gene>
<evidence type="ECO:0000256" key="1">
    <source>
        <dbReference type="SAM" id="MobiDB-lite"/>
    </source>
</evidence>
<comment type="caution">
    <text evidence="2">The sequence shown here is derived from an EMBL/GenBank/DDBJ whole genome shotgun (WGS) entry which is preliminary data.</text>
</comment>
<dbReference type="AlphaFoldDB" id="A0AAV7XLL7"/>
<feature type="region of interest" description="Disordered" evidence="1">
    <location>
        <begin position="1"/>
        <end position="58"/>
    </location>
</feature>
<feature type="compositionally biased region" description="Low complexity" evidence="1">
    <location>
        <begin position="301"/>
        <end position="319"/>
    </location>
</feature>
<feature type="compositionally biased region" description="Polar residues" evidence="1">
    <location>
        <begin position="385"/>
        <end position="395"/>
    </location>
</feature>
<keyword evidence="3" id="KW-1185">Reference proteome</keyword>
<reference evidence="2" key="1">
    <citation type="submission" date="2022-12" db="EMBL/GenBank/DDBJ databases">
        <title>Chromosome-level genome assembly of the bean flower thrips Megalurothrips usitatus.</title>
        <authorList>
            <person name="Ma L."/>
            <person name="Liu Q."/>
            <person name="Li H."/>
            <person name="Cai W."/>
        </authorList>
    </citation>
    <scope>NUCLEOTIDE SEQUENCE</scope>
    <source>
        <strain evidence="2">Cailab_2022a</strain>
    </source>
</reference>
<protein>
    <submittedName>
        <fullName evidence="2">Uncharacterized protein</fullName>
    </submittedName>
</protein>
<name>A0AAV7XLL7_9NEOP</name>
<dbReference type="EMBL" id="JAPTSV010000007">
    <property type="protein sequence ID" value="KAJ1525767.1"/>
    <property type="molecule type" value="Genomic_DNA"/>
</dbReference>
<sequence length="403" mass="42623">MALGSNAQQQQQQQQQISRQVQQSSSSSLSSKPRLVKQKQSMCEEAEEAAGGDQPTDMRNLVRALPDFKRLHGGRSVFKQSSMNEELMSTERLREKERVRQNIQKQASLNEELMYRHRPGLGHGAPGTLDSLRDTLFSASAAKRFQLLKIGLTSKLKSSTTNIEKVAGTSLKNGFVRILQGWKQAGEPLAVSDRAGAAGGLPADVGTLCDGDVRPQTSCTSPASGPLAEAHEQRPAGGGGGGPFGRRHSREDGSDSSKDSSLQSDTSVDSEDSFASVIFVPKPDQFDPLGPKTPSPTLCTSAPASPQPSSLPGSLPSSPKVLLYSHSPVPSPTLPPNVPLSPRGVGSVGGPVGGAVGVAVLPPCSRAQQDTRLQQLKEALRQRNSEFPSSEATSVTEHRAPAG</sequence>
<feature type="region of interest" description="Disordered" evidence="1">
    <location>
        <begin position="216"/>
        <end position="319"/>
    </location>
</feature>
<feature type="region of interest" description="Disordered" evidence="1">
    <location>
        <begin position="376"/>
        <end position="403"/>
    </location>
</feature>
<organism evidence="2 3">
    <name type="scientific">Megalurothrips usitatus</name>
    <name type="common">bean blossom thrips</name>
    <dbReference type="NCBI Taxonomy" id="439358"/>
    <lineage>
        <taxon>Eukaryota</taxon>
        <taxon>Metazoa</taxon>
        <taxon>Ecdysozoa</taxon>
        <taxon>Arthropoda</taxon>
        <taxon>Hexapoda</taxon>
        <taxon>Insecta</taxon>
        <taxon>Pterygota</taxon>
        <taxon>Neoptera</taxon>
        <taxon>Paraneoptera</taxon>
        <taxon>Thysanoptera</taxon>
        <taxon>Terebrantia</taxon>
        <taxon>Thripoidea</taxon>
        <taxon>Thripidae</taxon>
        <taxon>Megalurothrips</taxon>
    </lineage>
</organism>
<accession>A0AAV7XLL7</accession>
<feature type="compositionally biased region" description="Basic and acidic residues" evidence="1">
    <location>
        <begin position="249"/>
        <end position="258"/>
    </location>
</feature>